<name>A0A445MVR3_9BACT</name>
<dbReference type="EMBL" id="OJIN01000101">
    <property type="protein sequence ID" value="SPD73533.1"/>
    <property type="molecule type" value="Genomic_DNA"/>
</dbReference>
<evidence type="ECO:0000313" key="1">
    <source>
        <dbReference type="EMBL" id="SPD73533.1"/>
    </source>
</evidence>
<reference evidence="1" key="1">
    <citation type="submission" date="2018-01" db="EMBL/GenBank/DDBJ databases">
        <authorList>
            <person name="Regsiter A."/>
            <person name="William W."/>
        </authorList>
    </citation>
    <scope>NUCLEOTIDE SEQUENCE</scope>
    <source>
        <strain evidence="1">TRIP AH-1</strain>
    </source>
</reference>
<accession>A0A445MVR3</accession>
<proteinExistence type="predicted"/>
<sequence>MESAGFIEVEMFSEDVNSLDHPDVKSFKRVLLEVAEEYDCFLVTFEINHGTVTFSFDSDELTAEILTILKNGNRG</sequence>
<protein>
    <submittedName>
        <fullName evidence="1">Uncharacterized protein</fullName>
    </submittedName>
</protein>
<dbReference type="AlphaFoldDB" id="A0A445MVR3"/>
<gene>
    <name evidence="1" type="ORF">PITCH_A190109</name>
</gene>
<organism evidence="1">
    <name type="scientific">uncultured Desulfobacterium sp</name>
    <dbReference type="NCBI Taxonomy" id="201089"/>
    <lineage>
        <taxon>Bacteria</taxon>
        <taxon>Pseudomonadati</taxon>
        <taxon>Thermodesulfobacteriota</taxon>
        <taxon>Desulfobacteria</taxon>
        <taxon>Desulfobacterales</taxon>
        <taxon>Desulfobacteriaceae</taxon>
        <taxon>Desulfobacterium</taxon>
        <taxon>environmental samples</taxon>
    </lineage>
</organism>